<dbReference type="SUPFAM" id="SSF51197">
    <property type="entry name" value="Clavaminate synthase-like"/>
    <property type="match status" value="1"/>
</dbReference>
<gene>
    <name evidence="2" type="ORF">LZC95_41510</name>
</gene>
<sequence length="294" mass="34077">MVPRFSAVPKITNPSAREFHSDYVAQGNPVLIACGERWKAHATWSPEYFARIAPNLSVPVKEYRAAGIHQSKWTFAAYADFLRSVEGETHSRHTVLPYCHDIPIFTWLPELLPDVSPFPVEYLPAYYRSEWWRYVQFFMGPAHSLTPLHFDTLLTHNLFFQIYGSKRFTIYAPSDARYCRRRGWRWFDFDPEHPDYERIPESRRAIPHEVIVGPGDVLYLPPGTLHHVRGLGTSISFNIDFHTRASALKSLLGPLRGMPRESLYYNALITLGVAFGAPEPWVFRRYKPYLSYVV</sequence>
<evidence type="ECO:0000313" key="3">
    <source>
        <dbReference type="Proteomes" id="UP001379533"/>
    </source>
</evidence>
<dbReference type="PROSITE" id="PS51184">
    <property type="entry name" value="JMJC"/>
    <property type="match status" value="1"/>
</dbReference>
<accession>A0ABZ2K6Z7</accession>
<dbReference type="PANTHER" id="PTHR12461">
    <property type="entry name" value="HYPOXIA-INDUCIBLE FACTOR 1 ALPHA INHIBITOR-RELATED"/>
    <property type="match status" value="1"/>
</dbReference>
<dbReference type="Gene3D" id="2.60.120.650">
    <property type="entry name" value="Cupin"/>
    <property type="match status" value="1"/>
</dbReference>
<evidence type="ECO:0000259" key="1">
    <source>
        <dbReference type="PROSITE" id="PS51184"/>
    </source>
</evidence>
<dbReference type="RefSeq" id="WP_394843514.1">
    <property type="nucleotide sequence ID" value="NZ_CP089982.1"/>
</dbReference>
<feature type="domain" description="JmjC" evidence="1">
    <location>
        <begin position="112"/>
        <end position="258"/>
    </location>
</feature>
<evidence type="ECO:0000313" key="2">
    <source>
        <dbReference type="EMBL" id="WXA92915.1"/>
    </source>
</evidence>
<dbReference type="Proteomes" id="UP001379533">
    <property type="component" value="Chromosome"/>
</dbReference>
<dbReference type="PANTHER" id="PTHR12461:SF105">
    <property type="entry name" value="HYPOXIA-INDUCIBLE FACTOR 1-ALPHA INHIBITOR"/>
    <property type="match status" value="1"/>
</dbReference>
<organism evidence="2 3">
    <name type="scientific">Pendulispora brunnea</name>
    <dbReference type="NCBI Taxonomy" id="2905690"/>
    <lineage>
        <taxon>Bacteria</taxon>
        <taxon>Pseudomonadati</taxon>
        <taxon>Myxococcota</taxon>
        <taxon>Myxococcia</taxon>
        <taxon>Myxococcales</taxon>
        <taxon>Sorangiineae</taxon>
        <taxon>Pendulisporaceae</taxon>
        <taxon>Pendulispora</taxon>
    </lineage>
</organism>
<dbReference type="PROSITE" id="PS51257">
    <property type="entry name" value="PROKAR_LIPOPROTEIN"/>
    <property type="match status" value="1"/>
</dbReference>
<dbReference type="EMBL" id="CP089982">
    <property type="protein sequence ID" value="WXA92915.1"/>
    <property type="molecule type" value="Genomic_DNA"/>
</dbReference>
<dbReference type="Pfam" id="PF13621">
    <property type="entry name" value="Cupin_8"/>
    <property type="match status" value="1"/>
</dbReference>
<reference evidence="2 3" key="1">
    <citation type="submission" date="2021-12" db="EMBL/GenBank/DDBJ databases">
        <title>Discovery of the Pendulisporaceae a myxobacterial family with distinct sporulation behavior and unique specialized metabolism.</title>
        <authorList>
            <person name="Garcia R."/>
            <person name="Popoff A."/>
            <person name="Bader C.D."/>
            <person name="Loehr J."/>
            <person name="Walesch S."/>
            <person name="Walt C."/>
            <person name="Boldt J."/>
            <person name="Bunk B."/>
            <person name="Haeckl F.J.F.P.J."/>
            <person name="Gunesch A.P."/>
            <person name="Birkelbach J."/>
            <person name="Nuebel U."/>
            <person name="Pietschmann T."/>
            <person name="Bach T."/>
            <person name="Mueller R."/>
        </authorList>
    </citation>
    <scope>NUCLEOTIDE SEQUENCE [LARGE SCALE GENOMIC DNA]</scope>
    <source>
        <strain evidence="2 3">MSr12523</strain>
    </source>
</reference>
<name>A0ABZ2K6Z7_9BACT</name>
<dbReference type="InterPro" id="IPR003347">
    <property type="entry name" value="JmjC_dom"/>
</dbReference>
<dbReference type="SMART" id="SM00558">
    <property type="entry name" value="JmjC"/>
    <property type="match status" value="1"/>
</dbReference>
<dbReference type="InterPro" id="IPR041667">
    <property type="entry name" value="Cupin_8"/>
</dbReference>
<protein>
    <submittedName>
        <fullName evidence="2">Cupin-like domain-containing protein</fullName>
    </submittedName>
</protein>
<keyword evidence="3" id="KW-1185">Reference proteome</keyword>
<proteinExistence type="predicted"/>